<feature type="region of interest" description="Disordered" evidence="1">
    <location>
        <begin position="112"/>
        <end position="181"/>
    </location>
</feature>
<feature type="compositionally biased region" description="Basic and acidic residues" evidence="1">
    <location>
        <begin position="133"/>
        <end position="143"/>
    </location>
</feature>
<comment type="caution">
    <text evidence="2">The sequence shown here is derived from an EMBL/GenBank/DDBJ whole genome shotgun (WGS) entry which is preliminary data.</text>
</comment>
<proteinExistence type="predicted"/>
<dbReference type="Proteomes" id="UP001500320">
    <property type="component" value="Unassembled WGS sequence"/>
</dbReference>
<keyword evidence="3" id="KW-1185">Reference proteome</keyword>
<dbReference type="EMBL" id="BAAAUT010000019">
    <property type="protein sequence ID" value="GAA3135102.1"/>
    <property type="molecule type" value="Genomic_DNA"/>
</dbReference>
<evidence type="ECO:0000313" key="2">
    <source>
        <dbReference type="EMBL" id="GAA3135102.1"/>
    </source>
</evidence>
<feature type="region of interest" description="Disordered" evidence="1">
    <location>
        <begin position="69"/>
        <end position="97"/>
    </location>
</feature>
<name>A0ABP6N3L2_9ACTN</name>
<reference evidence="3" key="1">
    <citation type="journal article" date="2019" name="Int. J. Syst. Evol. Microbiol.">
        <title>The Global Catalogue of Microorganisms (GCM) 10K type strain sequencing project: providing services to taxonomists for standard genome sequencing and annotation.</title>
        <authorList>
            <consortium name="The Broad Institute Genomics Platform"/>
            <consortium name="The Broad Institute Genome Sequencing Center for Infectious Disease"/>
            <person name="Wu L."/>
            <person name="Ma J."/>
        </authorList>
    </citation>
    <scope>NUCLEOTIDE SEQUENCE [LARGE SCALE GENOMIC DNA]</scope>
    <source>
        <strain evidence="3">JCM 9373</strain>
    </source>
</reference>
<dbReference type="RefSeq" id="WP_344859395.1">
    <property type="nucleotide sequence ID" value="NZ_BAAAUT010000019.1"/>
</dbReference>
<accession>A0ABP6N3L2</accession>
<evidence type="ECO:0000256" key="1">
    <source>
        <dbReference type="SAM" id="MobiDB-lite"/>
    </source>
</evidence>
<feature type="compositionally biased region" description="Basic and acidic residues" evidence="1">
    <location>
        <begin position="72"/>
        <end position="87"/>
    </location>
</feature>
<feature type="compositionally biased region" description="Low complexity" evidence="1">
    <location>
        <begin position="161"/>
        <end position="181"/>
    </location>
</feature>
<organism evidence="2 3">
    <name type="scientific">Planomonospora alba</name>
    <dbReference type="NCBI Taxonomy" id="161354"/>
    <lineage>
        <taxon>Bacteria</taxon>
        <taxon>Bacillati</taxon>
        <taxon>Actinomycetota</taxon>
        <taxon>Actinomycetes</taxon>
        <taxon>Streptosporangiales</taxon>
        <taxon>Streptosporangiaceae</taxon>
        <taxon>Planomonospora</taxon>
    </lineage>
</organism>
<sequence>MVADPFLAHPVRAEAEVRHGAVHQLLAGQPRLLCHRVQGVRHVLLYGPRADLAHRLGGAVLGQLDQQLLRPPGERLPDPPDPFRPDRGPGVVAPVRLPQPSQDLAAFLEAEAAGRGERDPEDLLVTGVPAGGHLDRPAREDPRVSGGPGMSRSVTERTSRSTRSSCSSPPSGPRLSFSCAQ</sequence>
<gene>
    <name evidence="2" type="ORF">GCM10010466_27420</name>
</gene>
<evidence type="ECO:0000313" key="3">
    <source>
        <dbReference type="Proteomes" id="UP001500320"/>
    </source>
</evidence>
<protein>
    <submittedName>
        <fullName evidence="2">Uncharacterized protein</fullName>
    </submittedName>
</protein>